<name>A0AAD4LTU0_9AGAM</name>
<dbReference type="AlphaFoldDB" id="A0AAD4LTU0"/>
<dbReference type="Proteomes" id="UP001203297">
    <property type="component" value="Unassembled WGS sequence"/>
</dbReference>
<dbReference type="EMBL" id="WTXG01000559">
    <property type="protein sequence ID" value="KAI0288048.1"/>
    <property type="molecule type" value="Genomic_DNA"/>
</dbReference>
<protein>
    <submittedName>
        <fullName evidence="1">Uncharacterized protein</fullName>
    </submittedName>
</protein>
<organism evidence="1 2">
    <name type="scientific">Multifurca ochricompacta</name>
    <dbReference type="NCBI Taxonomy" id="376703"/>
    <lineage>
        <taxon>Eukaryota</taxon>
        <taxon>Fungi</taxon>
        <taxon>Dikarya</taxon>
        <taxon>Basidiomycota</taxon>
        <taxon>Agaricomycotina</taxon>
        <taxon>Agaricomycetes</taxon>
        <taxon>Russulales</taxon>
        <taxon>Russulaceae</taxon>
        <taxon>Multifurca</taxon>
    </lineage>
</organism>
<accession>A0AAD4LTU0</accession>
<keyword evidence="2" id="KW-1185">Reference proteome</keyword>
<evidence type="ECO:0000313" key="1">
    <source>
        <dbReference type="EMBL" id="KAI0288048.1"/>
    </source>
</evidence>
<reference evidence="1" key="1">
    <citation type="journal article" date="2022" name="New Phytol.">
        <title>Evolutionary transition to the ectomycorrhizal habit in the genomes of a hyperdiverse lineage of mushroom-forming fungi.</title>
        <authorList>
            <person name="Looney B."/>
            <person name="Miyauchi S."/>
            <person name="Morin E."/>
            <person name="Drula E."/>
            <person name="Courty P.E."/>
            <person name="Kohler A."/>
            <person name="Kuo A."/>
            <person name="LaButti K."/>
            <person name="Pangilinan J."/>
            <person name="Lipzen A."/>
            <person name="Riley R."/>
            <person name="Andreopoulos W."/>
            <person name="He G."/>
            <person name="Johnson J."/>
            <person name="Nolan M."/>
            <person name="Tritt A."/>
            <person name="Barry K.W."/>
            <person name="Grigoriev I.V."/>
            <person name="Nagy L.G."/>
            <person name="Hibbett D."/>
            <person name="Henrissat B."/>
            <person name="Matheny P.B."/>
            <person name="Labbe J."/>
            <person name="Martin F.M."/>
        </authorList>
    </citation>
    <scope>NUCLEOTIDE SEQUENCE</scope>
    <source>
        <strain evidence="1">BPL690</strain>
    </source>
</reference>
<evidence type="ECO:0000313" key="2">
    <source>
        <dbReference type="Proteomes" id="UP001203297"/>
    </source>
</evidence>
<gene>
    <name evidence="1" type="ORF">B0F90DRAFT_1805547</name>
</gene>
<sequence length="84" mass="9980">MRLLFLCSLPPFYLSPLGNTLPRTHCRLDPHKANELLPDIRKSKTVRLHLESLRQCVHFPTLCFIPYPRCQPDRDRPLHMFEQN</sequence>
<proteinExistence type="predicted"/>
<comment type="caution">
    <text evidence="1">The sequence shown here is derived from an EMBL/GenBank/DDBJ whole genome shotgun (WGS) entry which is preliminary data.</text>
</comment>